<dbReference type="Pfam" id="PF12844">
    <property type="entry name" value="HTH_19"/>
    <property type="match status" value="1"/>
</dbReference>
<dbReference type="InterPro" id="IPR001387">
    <property type="entry name" value="Cro/C1-type_HTH"/>
</dbReference>
<name>A0ABY1A8S1_9LACO</name>
<evidence type="ECO:0000313" key="3">
    <source>
        <dbReference type="Proteomes" id="UP000182089"/>
    </source>
</evidence>
<dbReference type="EMBL" id="FOCC01000001">
    <property type="protein sequence ID" value="SEM30322.1"/>
    <property type="molecule type" value="Genomic_DNA"/>
</dbReference>
<dbReference type="Proteomes" id="UP000182089">
    <property type="component" value="Unassembled WGS sequence"/>
</dbReference>
<protein>
    <submittedName>
        <fullName evidence="2">Helix-turn-helix domain-containing protein</fullName>
    </submittedName>
</protein>
<dbReference type="CDD" id="cd00093">
    <property type="entry name" value="HTH_XRE"/>
    <property type="match status" value="1"/>
</dbReference>
<evidence type="ECO:0000259" key="1">
    <source>
        <dbReference type="PROSITE" id="PS50943"/>
    </source>
</evidence>
<evidence type="ECO:0000313" key="2">
    <source>
        <dbReference type="EMBL" id="SEM30322.1"/>
    </source>
</evidence>
<reference evidence="2 3" key="1">
    <citation type="submission" date="2016-10" db="EMBL/GenBank/DDBJ databases">
        <authorList>
            <person name="Varghese N."/>
            <person name="Submissions S."/>
        </authorList>
    </citation>
    <scope>NUCLEOTIDE SEQUENCE [LARGE SCALE GENOMIC DNA]</scope>
    <source>
        <strain evidence="2 3">WC1T17</strain>
    </source>
</reference>
<dbReference type="SUPFAM" id="SSF47413">
    <property type="entry name" value="lambda repressor-like DNA-binding domains"/>
    <property type="match status" value="1"/>
</dbReference>
<gene>
    <name evidence="2" type="ORF">SAMN05216431_10115</name>
</gene>
<feature type="domain" description="HTH cro/C1-type" evidence="1">
    <location>
        <begin position="6"/>
        <end position="70"/>
    </location>
</feature>
<sequence>MFPERMRALRLGKKLTLNELAQGLNQMQARYIKKAKTATQLSKWECGINTPSYLDVRQLAEFFGVSADYLLGRGYENFDLAEILASNAEVEFAAKKLTASEKSELYALIKGFLYGREEQAKPKKTAIQLELGDLDE</sequence>
<dbReference type="SMART" id="SM00530">
    <property type="entry name" value="HTH_XRE"/>
    <property type="match status" value="1"/>
</dbReference>
<comment type="caution">
    <text evidence="2">The sequence shown here is derived from an EMBL/GenBank/DDBJ whole genome shotgun (WGS) entry which is preliminary data.</text>
</comment>
<dbReference type="Gene3D" id="1.10.260.40">
    <property type="entry name" value="lambda repressor-like DNA-binding domains"/>
    <property type="match status" value="1"/>
</dbReference>
<proteinExistence type="predicted"/>
<dbReference type="InterPro" id="IPR010982">
    <property type="entry name" value="Lambda_DNA-bd_dom_sf"/>
</dbReference>
<accession>A0ABY1A8S1</accession>
<organism evidence="2 3">
    <name type="scientific">Ligilactobacillus ruminis</name>
    <dbReference type="NCBI Taxonomy" id="1623"/>
    <lineage>
        <taxon>Bacteria</taxon>
        <taxon>Bacillati</taxon>
        <taxon>Bacillota</taxon>
        <taxon>Bacilli</taxon>
        <taxon>Lactobacillales</taxon>
        <taxon>Lactobacillaceae</taxon>
        <taxon>Ligilactobacillus</taxon>
    </lineage>
</organism>
<dbReference type="PROSITE" id="PS50943">
    <property type="entry name" value="HTH_CROC1"/>
    <property type="match status" value="1"/>
</dbReference>